<evidence type="ECO:0000313" key="3">
    <source>
        <dbReference type="Proteomes" id="UP000016638"/>
    </source>
</evidence>
<name>U2SZ42_9ACTN</name>
<evidence type="ECO:0000256" key="1">
    <source>
        <dbReference type="SAM" id="MobiDB-lite"/>
    </source>
</evidence>
<dbReference type="AlphaFoldDB" id="U2SZ42"/>
<dbReference type="EMBL" id="AWEZ01000072">
    <property type="protein sequence ID" value="ERL06094.1"/>
    <property type="molecule type" value="Genomic_DNA"/>
</dbReference>
<accession>U2SZ42</accession>
<dbReference type="STRING" id="1125712.HMPREF1316_2656"/>
<dbReference type="Proteomes" id="UP000016638">
    <property type="component" value="Unassembled WGS sequence"/>
</dbReference>
<gene>
    <name evidence="2" type="ORF">HMPREF1316_2656</name>
</gene>
<reference evidence="2 3" key="1">
    <citation type="submission" date="2013-08" db="EMBL/GenBank/DDBJ databases">
        <authorList>
            <person name="Durkin A.S."/>
            <person name="Haft D.R."/>
            <person name="McCorrison J."/>
            <person name="Torralba M."/>
            <person name="Gillis M."/>
            <person name="Haft D.H."/>
            <person name="Methe B."/>
            <person name="Sutton G."/>
            <person name="Nelson K.E."/>
        </authorList>
    </citation>
    <scope>NUCLEOTIDE SEQUENCE [LARGE SCALE GENOMIC DNA]</scope>
    <source>
        <strain evidence="2 3">F0195</strain>
    </source>
</reference>
<proteinExistence type="predicted"/>
<protein>
    <submittedName>
        <fullName evidence="2">Uncharacterized protein</fullName>
    </submittedName>
</protein>
<sequence>MCSGTVIMPNQLGQQIGDKSSGVDQMQEGIDGVNKAIYNFGVDGRLNGGGYDAARRRLSSYRAYIDGVGYRMKSMVKVDGTVNDELSVFGGTEPVSRDEWQSLYDQAGRMKEAYQASAKAHAEAASHAASGGGSDADSGGMVQREEVAAATADRLAGQAEERQAVAKEWLDKIDSYLSATNGVYDQIGEMTDSLDQAAAAFSAAGYDAASMDWGEADMSWVPGLQHACRSVPTGQSIVTEDADGNPVCNEDELEDIYDKPASLLGEDDYRAWRDAMEHVAQKCVALKNDSAQTERYQAYANLFNKMVQMGYKEDKTTRSPVVNPKDTSGNSQVSVATQYSMKENFAALLKSYVLDRTNAAYSSNGLDDFGGSGPDNADKIRAIYAMCGIATGLLKTGQQYTVSCVVDVNSGQHIQTKNSFGVYEDTGISINDYSVPNDFNVEWGCSYGEKQGVRCIRVSFGKHFQVDTHGATFKPTTFWVIDPAQSASISDSVFTAIKLLTELNASNPSLNGTLAETSASSLIGLLVPGPLDNLPIFLGWTAAGIAGTVIENLEAANKANEFLKTIGALVSSGQLENCGHVVYGGTVVYEDGSTENYMPGFNSDSDRAAYERMMSDYSEHGGGQSIAEWMESTVYVYYKWSPAEHKWVRYEVPEGITVADVYRSTNTSLSPDAPAPPESSDSGGGE</sequence>
<organism evidence="2 3">
    <name type="scientific">Olsenella profusa F0195</name>
    <dbReference type="NCBI Taxonomy" id="1125712"/>
    <lineage>
        <taxon>Bacteria</taxon>
        <taxon>Bacillati</taxon>
        <taxon>Actinomycetota</taxon>
        <taxon>Coriobacteriia</taxon>
        <taxon>Coriobacteriales</taxon>
        <taxon>Atopobiaceae</taxon>
        <taxon>Olsenella</taxon>
    </lineage>
</organism>
<comment type="caution">
    <text evidence="2">The sequence shown here is derived from an EMBL/GenBank/DDBJ whole genome shotgun (WGS) entry which is preliminary data.</text>
</comment>
<feature type="region of interest" description="Disordered" evidence="1">
    <location>
        <begin position="665"/>
        <end position="686"/>
    </location>
</feature>
<evidence type="ECO:0000313" key="2">
    <source>
        <dbReference type="EMBL" id="ERL06094.1"/>
    </source>
</evidence>
<dbReference type="PATRIC" id="fig|1125712.3.peg.2443"/>
<keyword evidence="3" id="KW-1185">Reference proteome</keyword>